<dbReference type="Proteomes" id="UP000318509">
    <property type="component" value="Unassembled WGS sequence"/>
</dbReference>
<name>A0A537K0Q4_9BACT</name>
<feature type="domain" description="Calcineurin-like phosphoesterase" evidence="1">
    <location>
        <begin position="28"/>
        <end position="166"/>
    </location>
</feature>
<dbReference type="PANTHER" id="PTHR12905:SF0">
    <property type="entry name" value="CALCINEURIN-LIKE PHOSPHOESTERASE DOMAIN-CONTAINING PROTEIN"/>
    <property type="match status" value="1"/>
</dbReference>
<dbReference type="InterPro" id="IPR051693">
    <property type="entry name" value="UPF0046_metallophosphoest"/>
</dbReference>
<dbReference type="EMBL" id="VBAK01000125">
    <property type="protein sequence ID" value="TMI89349.1"/>
    <property type="molecule type" value="Genomic_DNA"/>
</dbReference>
<dbReference type="Gene3D" id="3.60.21.10">
    <property type="match status" value="1"/>
</dbReference>
<dbReference type="InterPro" id="IPR029052">
    <property type="entry name" value="Metallo-depent_PP-like"/>
</dbReference>
<evidence type="ECO:0000259" key="1">
    <source>
        <dbReference type="Pfam" id="PF00149"/>
    </source>
</evidence>
<reference evidence="2 3" key="1">
    <citation type="journal article" date="2019" name="Nat. Microbiol.">
        <title>Mediterranean grassland soil C-N compound turnover is dependent on rainfall and depth, and is mediated by genomically divergent microorganisms.</title>
        <authorList>
            <person name="Diamond S."/>
            <person name="Andeer P.F."/>
            <person name="Li Z."/>
            <person name="Crits-Christoph A."/>
            <person name="Burstein D."/>
            <person name="Anantharaman K."/>
            <person name="Lane K.R."/>
            <person name="Thomas B.C."/>
            <person name="Pan C."/>
            <person name="Northen T.R."/>
            <person name="Banfield J.F."/>
        </authorList>
    </citation>
    <scope>NUCLEOTIDE SEQUENCE [LARGE SCALE GENOMIC DNA]</scope>
    <source>
        <strain evidence="2">NP_3</strain>
    </source>
</reference>
<evidence type="ECO:0000313" key="2">
    <source>
        <dbReference type="EMBL" id="TMI89349.1"/>
    </source>
</evidence>
<gene>
    <name evidence="2" type="ORF">E6H00_10155</name>
</gene>
<dbReference type="PANTHER" id="PTHR12905">
    <property type="entry name" value="METALLOPHOSPHOESTERASE"/>
    <property type="match status" value="1"/>
</dbReference>
<dbReference type="InterPro" id="IPR004843">
    <property type="entry name" value="Calcineurin-like_PHP"/>
</dbReference>
<dbReference type="Pfam" id="PF00149">
    <property type="entry name" value="Metallophos"/>
    <property type="match status" value="1"/>
</dbReference>
<organism evidence="2 3">
    <name type="scientific">Candidatus Segetimicrobium genomatis</name>
    <dbReference type="NCBI Taxonomy" id="2569760"/>
    <lineage>
        <taxon>Bacteria</taxon>
        <taxon>Bacillati</taxon>
        <taxon>Candidatus Sysuimicrobiota</taxon>
        <taxon>Candidatus Sysuimicrobiia</taxon>
        <taxon>Candidatus Sysuimicrobiales</taxon>
        <taxon>Candidatus Segetimicrobiaceae</taxon>
        <taxon>Candidatus Segetimicrobium</taxon>
    </lineage>
</organism>
<proteinExistence type="predicted"/>
<protein>
    <submittedName>
        <fullName evidence="2">Metallophosphoesterase</fullName>
    </submittedName>
</protein>
<evidence type="ECO:0000313" key="3">
    <source>
        <dbReference type="Proteomes" id="UP000318509"/>
    </source>
</evidence>
<accession>A0A537K0Q4</accession>
<dbReference type="SUPFAM" id="SSF56300">
    <property type="entry name" value="Metallo-dependent phosphatases"/>
    <property type="match status" value="1"/>
</dbReference>
<sequence length="203" mass="22606">MTVLAVGDEVDERLLGDSLPERLRGVRLLLSCGDLPAEYLEALVDRFQVPLLYVRGNHDRRYGEAPPPGDNIHGRIITVGGLRILGFEGSIWYNGEGVQYTERQMWWRVAAARPAVWRTGGVDIVVTHAPPYGVHDGQDRAHTGFRTFRGLLEALRPRYFVHGHSHLSYRPMADRIATIGETQVVNAFRSVVLTVEAASATHA</sequence>
<dbReference type="AlphaFoldDB" id="A0A537K0Q4"/>
<dbReference type="GO" id="GO:0016787">
    <property type="term" value="F:hydrolase activity"/>
    <property type="evidence" value="ECO:0007669"/>
    <property type="project" value="InterPro"/>
</dbReference>
<comment type="caution">
    <text evidence="2">The sequence shown here is derived from an EMBL/GenBank/DDBJ whole genome shotgun (WGS) entry which is preliminary data.</text>
</comment>